<accession>A0ABV8KL09</accession>
<sequence length="291" mass="32711">MDRAVDCLPNMLDLMLVKDGDDSDRWWEDHLATSKAWKAMWEQVLAIHTDRHRQLVEWADDTKADHVIREHLLATFPWLVEPALLEEIATDDLARFSRNVLITRICRSLRDGAPKEKLLADHAADLAALQSDDLRHVEAFLDDAAGIQQFGCQATTSWIERAAEGSWRYVRVPEEAKDRIGRPDHWDASTELLRALGRRFAEAAVQALKLWEPQPRRRIRIRLTCGGSISCCSICRPSPMTSPSASELCSQPTVPPLEADGQSSAIPNWNGSDTRPSCARQSNESSVTPQL</sequence>
<comment type="caution">
    <text evidence="2">The sequence shown here is derived from an EMBL/GenBank/DDBJ whole genome shotgun (WGS) entry which is preliminary data.</text>
</comment>
<name>A0ABV8KL09_9ACTN</name>
<evidence type="ECO:0008006" key="4">
    <source>
        <dbReference type="Google" id="ProtNLM"/>
    </source>
</evidence>
<keyword evidence="3" id="KW-1185">Reference proteome</keyword>
<dbReference type="EMBL" id="JBHSBN010000006">
    <property type="protein sequence ID" value="MFC4106693.1"/>
    <property type="molecule type" value="Genomic_DNA"/>
</dbReference>
<proteinExistence type="predicted"/>
<organism evidence="2 3">
    <name type="scientific">Micromonospora zhanjiangensis</name>
    <dbReference type="NCBI Taxonomy" id="1522057"/>
    <lineage>
        <taxon>Bacteria</taxon>
        <taxon>Bacillati</taxon>
        <taxon>Actinomycetota</taxon>
        <taxon>Actinomycetes</taxon>
        <taxon>Micromonosporales</taxon>
        <taxon>Micromonosporaceae</taxon>
        <taxon>Micromonospora</taxon>
    </lineage>
</organism>
<evidence type="ECO:0000313" key="2">
    <source>
        <dbReference type="EMBL" id="MFC4106693.1"/>
    </source>
</evidence>
<gene>
    <name evidence="2" type="ORF">ACFOX0_12195</name>
</gene>
<evidence type="ECO:0000313" key="3">
    <source>
        <dbReference type="Proteomes" id="UP001595868"/>
    </source>
</evidence>
<dbReference type="Proteomes" id="UP001595868">
    <property type="component" value="Unassembled WGS sequence"/>
</dbReference>
<feature type="region of interest" description="Disordered" evidence="1">
    <location>
        <begin position="245"/>
        <end position="291"/>
    </location>
</feature>
<dbReference type="RefSeq" id="WP_377544853.1">
    <property type="nucleotide sequence ID" value="NZ_JBHSBN010000006.1"/>
</dbReference>
<reference evidence="3" key="1">
    <citation type="journal article" date="2019" name="Int. J. Syst. Evol. Microbiol.">
        <title>The Global Catalogue of Microorganisms (GCM) 10K type strain sequencing project: providing services to taxonomists for standard genome sequencing and annotation.</title>
        <authorList>
            <consortium name="The Broad Institute Genomics Platform"/>
            <consortium name="The Broad Institute Genome Sequencing Center for Infectious Disease"/>
            <person name="Wu L."/>
            <person name="Ma J."/>
        </authorList>
    </citation>
    <scope>NUCLEOTIDE SEQUENCE [LARGE SCALE GENOMIC DNA]</scope>
    <source>
        <strain evidence="3">2902at01</strain>
    </source>
</reference>
<feature type="compositionally biased region" description="Polar residues" evidence="1">
    <location>
        <begin position="261"/>
        <end position="291"/>
    </location>
</feature>
<protein>
    <recommendedName>
        <fullName evidence="4">DUF222 domain-containing protein</fullName>
    </recommendedName>
</protein>
<evidence type="ECO:0000256" key="1">
    <source>
        <dbReference type="SAM" id="MobiDB-lite"/>
    </source>
</evidence>